<name>A0A1G5DGK9_9FIRM</name>
<sequence>MEKIKMELANCYGIQKMNHFIDYSNNNVAIIYAPNGTMKSSLAKTFKDLREGEEPRELVFGRICNYSITDEAGLPINPNDIMVINPFDEEDFSEQGLLMANPKLRKKYISIHKGIDEKKEKLYEKIKEELGFGKRSVFNPQSTMLGDWGYDISKEKECFEKIFSLIGDSTMDCSSTVKKVKYDELFNDKAIQMVKTGNTAKLLENYEKQYNAIIDKSPYMQKGIIDHNNYGVICTTLGTNGFFKAKNNVTLMAKDGSKSITVKTLEELDDLIQKEKERVLNSAAVKSAFEQINKSLQKNKDTQAFAGLLRDNPDLVIEYKDVDLFKKKIWVKVFETLSGDVNDLLSEIKKAEADLIKLNDEAKKETTDWNIALSQFKQRFYVPFDIETSNKEDVILKSAMPSFKYIFRDEHDSLEVTKENMLEVLSTGEKRAYYILNMIFQVLVAEKKDKECLLILDDVSESFDYRNKYAIIEYIKDISEVKTSSGKRAFKILVLTHNFDFYRTIGSRITNRNNSFIAFSNGGEINFEKGQYITNLFGSYKKRLNNPDSDNIVVASIPFVRNLIEYTEGTKNEDYLLLTSILHNKDDSNTITYKQVEDIFNKYWCKNMNATFADGREDEKILDIIFAEANKIVDTESIAIENKLILAMALRQKAEVYMKEKIINTVPNGVDIVADINTKSNQSGRLKSAYKQHINDDKMGLMEIVSMITPENIHLNSFMFEPILDMSLHHLYDAYQKASALSA</sequence>
<dbReference type="AlphaFoldDB" id="A0A1G5DGK9"/>
<dbReference type="Proteomes" id="UP000183047">
    <property type="component" value="Unassembled WGS sequence"/>
</dbReference>
<feature type="coiled-coil region" evidence="1">
    <location>
        <begin position="334"/>
        <end position="368"/>
    </location>
</feature>
<dbReference type="SUPFAM" id="SSF52540">
    <property type="entry name" value="P-loop containing nucleoside triphosphate hydrolases"/>
    <property type="match status" value="1"/>
</dbReference>
<protein>
    <recommendedName>
        <fullName evidence="4">AAA domain-containing protein</fullName>
    </recommendedName>
</protein>
<dbReference type="EMBL" id="FMUR01000008">
    <property type="protein sequence ID" value="SCY13588.1"/>
    <property type="molecule type" value="Genomic_DNA"/>
</dbReference>
<dbReference type="RefSeq" id="WP_074462148.1">
    <property type="nucleotide sequence ID" value="NZ_FMUR01000008.1"/>
</dbReference>
<gene>
    <name evidence="2" type="ORF">SAMN02910451_01510</name>
</gene>
<keyword evidence="1" id="KW-0175">Coiled coil</keyword>
<dbReference type="OrthoDB" id="4770574at2"/>
<keyword evidence="3" id="KW-1185">Reference proteome</keyword>
<dbReference type="Gene3D" id="3.40.50.300">
    <property type="entry name" value="P-loop containing nucleotide triphosphate hydrolases"/>
    <property type="match status" value="1"/>
</dbReference>
<dbReference type="InterPro" id="IPR027417">
    <property type="entry name" value="P-loop_NTPase"/>
</dbReference>
<evidence type="ECO:0008006" key="4">
    <source>
        <dbReference type="Google" id="ProtNLM"/>
    </source>
</evidence>
<evidence type="ECO:0000313" key="3">
    <source>
        <dbReference type="Proteomes" id="UP000183047"/>
    </source>
</evidence>
<dbReference type="CDD" id="cd00267">
    <property type="entry name" value="ABC_ATPase"/>
    <property type="match status" value="1"/>
</dbReference>
<reference evidence="3" key="1">
    <citation type="submission" date="2016-10" db="EMBL/GenBank/DDBJ databases">
        <authorList>
            <person name="Varghese N."/>
            <person name="Submissions S."/>
        </authorList>
    </citation>
    <scope>NUCLEOTIDE SEQUENCE [LARGE SCALE GENOMIC DNA]</scope>
    <source>
        <strain evidence="3">XBD2006</strain>
    </source>
</reference>
<accession>A0A1G5DGK9</accession>
<organism evidence="2 3">
    <name type="scientific">Butyrivibrio hungatei</name>
    <dbReference type="NCBI Taxonomy" id="185008"/>
    <lineage>
        <taxon>Bacteria</taxon>
        <taxon>Bacillati</taxon>
        <taxon>Bacillota</taxon>
        <taxon>Clostridia</taxon>
        <taxon>Lachnospirales</taxon>
        <taxon>Lachnospiraceae</taxon>
        <taxon>Butyrivibrio</taxon>
    </lineage>
</organism>
<evidence type="ECO:0000256" key="1">
    <source>
        <dbReference type="SAM" id="Coils"/>
    </source>
</evidence>
<proteinExistence type="predicted"/>
<evidence type="ECO:0000313" key="2">
    <source>
        <dbReference type="EMBL" id="SCY13588.1"/>
    </source>
</evidence>